<accession>A0ACC1HA91</accession>
<evidence type="ECO:0000313" key="1">
    <source>
        <dbReference type="EMBL" id="KAJ1672900.1"/>
    </source>
</evidence>
<organism evidence="1 2">
    <name type="scientific">Spiromyces aspiralis</name>
    <dbReference type="NCBI Taxonomy" id="68401"/>
    <lineage>
        <taxon>Eukaryota</taxon>
        <taxon>Fungi</taxon>
        <taxon>Fungi incertae sedis</taxon>
        <taxon>Zoopagomycota</taxon>
        <taxon>Kickxellomycotina</taxon>
        <taxon>Kickxellomycetes</taxon>
        <taxon>Kickxellales</taxon>
        <taxon>Kickxellaceae</taxon>
        <taxon>Spiromyces</taxon>
    </lineage>
</organism>
<protein>
    <submittedName>
        <fullName evidence="1">Nucleoporin nup57</fullName>
    </submittedName>
</protein>
<sequence>MSLNFGGTTSSLFGNSKPAFGLSVTTSTPTQTNQKGSSAPNTATPGQGAGTGLFGSTTTPSEPNKRPMFGSSTTSGSGLFGTPSTTGGLFGNNAATSAAGSTGSGLFGTTATSTAGNASSGGLFGNTSGNALGGFTTGFGSTAPKTDSTTGGFGLFGSSSSAVPTTSTGLTAAGTLGGSGTTQTSSQQDQETRQEFDQICQQLMFIKECWDPASPNCQFRHYFYNVVDPSQVQLYQCPPNQDPVLWQLAQRDNPDPSRLVPALASSFKDLKERSDEQKRQLTAYQATAD</sequence>
<feature type="non-terminal residue" evidence="1">
    <location>
        <position position="289"/>
    </location>
</feature>
<dbReference type="Proteomes" id="UP001145114">
    <property type="component" value="Unassembled WGS sequence"/>
</dbReference>
<evidence type="ECO:0000313" key="2">
    <source>
        <dbReference type="Proteomes" id="UP001145114"/>
    </source>
</evidence>
<reference evidence="1" key="1">
    <citation type="submission" date="2022-06" db="EMBL/GenBank/DDBJ databases">
        <title>Phylogenomic reconstructions and comparative analyses of Kickxellomycotina fungi.</title>
        <authorList>
            <person name="Reynolds N.K."/>
            <person name="Stajich J.E."/>
            <person name="Barry K."/>
            <person name="Grigoriev I.V."/>
            <person name="Crous P."/>
            <person name="Smith M.E."/>
        </authorList>
    </citation>
    <scope>NUCLEOTIDE SEQUENCE</scope>
    <source>
        <strain evidence="1">RSA 2271</strain>
    </source>
</reference>
<dbReference type="EMBL" id="JAMZIH010007662">
    <property type="protein sequence ID" value="KAJ1672900.1"/>
    <property type="molecule type" value="Genomic_DNA"/>
</dbReference>
<gene>
    <name evidence="1" type="primary">NUP57</name>
    <name evidence="1" type="ORF">EV182_006266</name>
</gene>
<name>A0ACC1HA91_9FUNG</name>
<keyword evidence="2" id="KW-1185">Reference proteome</keyword>
<proteinExistence type="predicted"/>
<comment type="caution">
    <text evidence="1">The sequence shown here is derived from an EMBL/GenBank/DDBJ whole genome shotgun (WGS) entry which is preliminary data.</text>
</comment>